<dbReference type="InterPro" id="IPR003961">
    <property type="entry name" value="FN3_dom"/>
</dbReference>
<reference evidence="1 2" key="1">
    <citation type="submission" date="2020-12" db="EMBL/GenBank/DDBJ databases">
        <title>Geomonas sp. Red421, isolated from paddy soil.</title>
        <authorList>
            <person name="Xu Z."/>
            <person name="Zhang Z."/>
            <person name="Masuda Y."/>
            <person name="Itoh H."/>
            <person name="Senoo K."/>
        </authorList>
    </citation>
    <scope>NUCLEOTIDE SEQUENCE [LARGE SCALE GENOMIC DNA]</scope>
    <source>
        <strain evidence="1 2">Red421</strain>
    </source>
</reference>
<keyword evidence="2" id="KW-1185">Reference proteome</keyword>
<evidence type="ECO:0000313" key="1">
    <source>
        <dbReference type="EMBL" id="MBJ6750498.1"/>
    </source>
</evidence>
<dbReference type="Gene3D" id="2.60.40.10">
    <property type="entry name" value="Immunoglobulins"/>
    <property type="match status" value="1"/>
</dbReference>
<dbReference type="Proteomes" id="UP000614714">
    <property type="component" value="Unassembled WGS sequence"/>
</dbReference>
<dbReference type="CDD" id="cd00063">
    <property type="entry name" value="FN3"/>
    <property type="match status" value="1"/>
</dbReference>
<name>A0ABS0YDW2_9BACT</name>
<dbReference type="InterPro" id="IPR013783">
    <property type="entry name" value="Ig-like_fold"/>
</dbReference>
<proteinExistence type="predicted"/>
<accession>A0ABS0YDW2</accession>
<dbReference type="SUPFAM" id="SSF49265">
    <property type="entry name" value="Fibronectin type III"/>
    <property type="match status" value="1"/>
</dbReference>
<gene>
    <name evidence="1" type="ORF">JFN91_09750</name>
</gene>
<comment type="caution">
    <text evidence="1">The sequence shown here is derived from an EMBL/GenBank/DDBJ whole genome shotgun (WGS) entry which is preliminary data.</text>
</comment>
<organism evidence="1 2">
    <name type="scientific">Geomonas anaerohicana</name>
    <dbReference type="NCBI Taxonomy" id="2798583"/>
    <lineage>
        <taxon>Bacteria</taxon>
        <taxon>Pseudomonadati</taxon>
        <taxon>Thermodesulfobacteriota</taxon>
        <taxon>Desulfuromonadia</taxon>
        <taxon>Geobacterales</taxon>
        <taxon>Geobacteraceae</taxon>
        <taxon>Geomonas</taxon>
    </lineage>
</organism>
<dbReference type="EMBL" id="JAEMHL010000004">
    <property type="protein sequence ID" value="MBJ6750498.1"/>
    <property type="molecule type" value="Genomic_DNA"/>
</dbReference>
<dbReference type="RefSeq" id="WP_199389019.1">
    <property type="nucleotide sequence ID" value="NZ_JAEMHL010000004.1"/>
</dbReference>
<evidence type="ECO:0008006" key="3">
    <source>
        <dbReference type="Google" id="ProtNLM"/>
    </source>
</evidence>
<protein>
    <recommendedName>
        <fullName evidence="3">Fibronectin type-III domain-containing protein</fullName>
    </recommendedName>
</protein>
<evidence type="ECO:0000313" key="2">
    <source>
        <dbReference type="Proteomes" id="UP000614714"/>
    </source>
</evidence>
<sequence length="208" mass="22430">MSISSAYRKMTALGLINELGSVAAAMENNAAFKNGVPQGVSSAATLLTVREKLKYTHEAASTHDSIKIKERKAVEGEAVKHLDTVAAFYKLAAVNDPNVLLYTGFTPNQPRRGELPPVIPQGLAIYQGPVLGSTAVTVNPIPGVLLWELQVAEGDLSSERNWRPHIFTVGDPMILNGLTVEREHGFRVRGHNRAGAGPWSPPVTFTPK</sequence>
<dbReference type="InterPro" id="IPR036116">
    <property type="entry name" value="FN3_sf"/>
</dbReference>